<dbReference type="SUPFAM" id="SSF56672">
    <property type="entry name" value="DNA/RNA polymerases"/>
    <property type="match status" value="1"/>
</dbReference>
<dbReference type="PROSITE" id="PS50878">
    <property type="entry name" value="RT_POL"/>
    <property type="match status" value="1"/>
</dbReference>
<proteinExistence type="predicted"/>
<dbReference type="Proteomes" id="UP001054252">
    <property type="component" value="Unassembled WGS sequence"/>
</dbReference>
<dbReference type="PANTHER" id="PTHR33116:SF78">
    <property type="entry name" value="OS12G0587133 PROTEIN"/>
    <property type="match status" value="1"/>
</dbReference>
<protein>
    <recommendedName>
        <fullName evidence="1">Reverse transcriptase domain-containing protein</fullName>
    </recommendedName>
</protein>
<name>A0AAV5J6W5_9ROSI</name>
<keyword evidence="3" id="KW-1185">Reference proteome</keyword>
<dbReference type="CDD" id="cd01650">
    <property type="entry name" value="RT_nLTR_like"/>
    <property type="match status" value="1"/>
</dbReference>
<dbReference type="InterPro" id="IPR000477">
    <property type="entry name" value="RT_dom"/>
</dbReference>
<evidence type="ECO:0000259" key="1">
    <source>
        <dbReference type="PROSITE" id="PS50878"/>
    </source>
</evidence>
<organism evidence="2 3">
    <name type="scientific">Rubroshorea leprosula</name>
    <dbReference type="NCBI Taxonomy" id="152421"/>
    <lineage>
        <taxon>Eukaryota</taxon>
        <taxon>Viridiplantae</taxon>
        <taxon>Streptophyta</taxon>
        <taxon>Embryophyta</taxon>
        <taxon>Tracheophyta</taxon>
        <taxon>Spermatophyta</taxon>
        <taxon>Magnoliopsida</taxon>
        <taxon>eudicotyledons</taxon>
        <taxon>Gunneridae</taxon>
        <taxon>Pentapetalae</taxon>
        <taxon>rosids</taxon>
        <taxon>malvids</taxon>
        <taxon>Malvales</taxon>
        <taxon>Dipterocarpaceae</taxon>
        <taxon>Rubroshorea</taxon>
    </lineage>
</organism>
<gene>
    <name evidence="2" type="ORF">SLEP1_g20063</name>
</gene>
<dbReference type="PANTHER" id="PTHR33116">
    <property type="entry name" value="REVERSE TRANSCRIPTASE ZINC-BINDING DOMAIN-CONTAINING PROTEIN-RELATED-RELATED"/>
    <property type="match status" value="1"/>
</dbReference>
<comment type="caution">
    <text evidence="2">The sequence shown here is derived from an EMBL/GenBank/DDBJ whole genome shotgun (WGS) entry which is preliminary data.</text>
</comment>
<accession>A0AAV5J6W5</accession>
<dbReference type="InterPro" id="IPR043502">
    <property type="entry name" value="DNA/RNA_pol_sf"/>
</dbReference>
<sequence>MPSIISESQTAFVGNKQITDGIIIINEVLHDMKRSNKAGLIFKADFEKAYDNVEWGFLDYMMDKLGFKVKWRNWMKECVSTATVSVLINGSPTEEFHVGRGLRQGDPLSPFLFLMVAEALSGLMRKAEEIGMLKGIQVGKGELRISHLQFADDTILTCEATEESAWAMKSVMRCFELISGLKVNFDKSWLCGMNIDGDFLGEMASIMNCSVGRIPFNYLGVPIGANPNRISTWRPVIDCMRRRLDSWGGGALSFGGRIVLLNAGKRRIAWIKWEEVCRKKSEGGLGVRNLESFNKALLGKWKWRILREKKSLWRRVIFEKYGSARARGWDGCVQNEKGSTWWRGVWKLDRVDSSNNGWLKDGCVRKIGDGKETLFWEDVWIEGVSLKESHVFCSSSSSSPSRLFLLTAPSKPPLATNSFL</sequence>
<reference evidence="2 3" key="1">
    <citation type="journal article" date="2021" name="Commun. Biol.">
        <title>The genome of Shorea leprosula (Dipterocarpaceae) highlights the ecological relevance of drought in aseasonal tropical rainforests.</title>
        <authorList>
            <person name="Ng K.K.S."/>
            <person name="Kobayashi M.J."/>
            <person name="Fawcett J.A."/>
            <person name="Hatakeyama M."/>
            <person name="Paape T."/>
            <person name="Ng C.H."/>
            <person name="Ang C.C."/>
            <person name="Tnah L.H."/>
            <person name="Lee C.T."/>
            <person name="Nishiyama T."/>
            <person name="Sese J."/>
            <person name="O'Brien M.J."/>
            <person name="Copetti D."/>
            <person name="Mohd Noor M.I."/>
            <person name="Ong R.C."/>
            <person name="Putra M."/>
            <person name="Sireger I.Z."/>
            <person name="Indrioko S."/>
            <person name="Kosugi Y."/>
            <person name="Izuno A."/>
            <person name="Isagi Y."/>
            <person name="Lee S.L."/>
            <person name="Shimizu K.K."/>
        </authorList>
    </citation>
    <scope>NUCLEOTIDE SEQUENCE [LARGE SCALE GENOMIC DNA]</scope>
    <source>
        <strain evidence="2">214</strain>
    </source>
</reference>
<dbReference type="AlphaFoldDB" id="A0AAV5J6W5"/>
<dbReference type="EMBL" id="BPVZ01000029">
    <property type="protein sequence ID" value="GKV08436.1"/>
    <property type="molecule type" value="Genomic_DNA"/>
</dbReference>
<evidence type="ECO:0000313" key="3">
    <source>
        <dbReference type="Proteomes" id="UP001054252"/>
    </source>
</evidence>
<evidence type="ECO:0000313" key="2">
    <source>
        <dbReference type="EMBL" id="GKV08436.1"/>
    </source>
</evidence>
<feature type="domain" description="Reverse transcriptase" evidence="1">
    <location>
        <begin position="1"/>
        <end position="223"/>
    </location>
</feature>
<dbReference type="Pfam" id="PF00078">
    <property type="entry name" value="RVT_1"/>
    <property type="match status" value="1"/>
</dbReference>